<evidence type="ECO:0000313" key="7">
    <source>
        <dbReference type="EMBL" id="MDN3574117.1"/>
    </source>
</evidence>
<organism evidence="7 8">
    <name type="scientific">Methylobacterium longum</name>
    <dbReference type="NCBI Taxonomy" id="767694"/>
    <lineage>
        <taxon>Bacteria</taxon>
        <taxon>Pseudomonadati</taxon>
        <taxon>Pseudomonadota</taxon>
        <taxon>Alphaproteobacteria</taxon>
        <taxon>Hyphomicrobiales</taxon>
        <taxon>Methylobacteriaceae</taxon>
        <taxon>Methylobacterium</taxon>
    </lineage>
</organism>
<dbReference type="EMBL" id="JAUFPT010000094">
    <property type="protein sequence ID" value="MDN3574117.1"/>
    <property type="molecule type" value="Genomic_DNA"/>
</dbReference>
<feature type="domain" description="HTH lysR-type" evidence="6">
    <location>
        <begin position="4"/>
        <end position="61"/>
    </location>
</feature>
<keyword evidence="3" id="KW-0238">DNA-binding</keyword>
<dbReference type="InterPro" id="IPR036390">
    <property type="entry name" value="WH_DNA-bd_sf"/>
</dbReference>
<dbReference type="InterPro" id="IPR036388">
    <property type="entry name" value="WH-like_DNA-bd_sf"/>
</dbReference>
<reference evidence="8" key="1">
    <citation type="journal article" date="2019" name="Int. J. Syst. Evol. Microbiol.">
        <title>The Global Catalogue of Microorganisms (GCM) 10K type strain sequencing project: providing services to taxonomists for standard genome sequencing and annotation.</title>
        <authorList>
            <consortium name="The Broad Institute Genomics Platform"/>
            <consortium name="The Broad Institute Genome Sequencing Center for Infectious Disease"/>
            <person name="Wu L."/>
            <person name="Ma J."/>
        </authorList>
    </citation>
    <scope>NUCLEOTIDE SEQUENCE [LARGE SCALE GENOMIC DNA]</scope>
    <source>
        <strain evidence="8">CECT 7806</strain>
    </source>
</reference>
<accession>A0ABT8AVX4</accession>
<evidence type="ECO:0000313" key="8">
    <source>
        <dbReference type="Proteomes" id="UP001244297"/>
    </source>
</evidence>
<gene>
    <name evidence="7" type="ORF">QWZ18_26375</name>
</gene>
<dbReference type="CDD" id="cd08422">
    <property type="entry name" value="PBP2_CrgA_like"/>
    <property type="match status" value="1"/>
</dbReference>
<dbReference type="Pfam" id="PF00126">
    <property type="entry name" value="HTH_1"/>
    <property type="match status" value="1"/>
</dbReference>
<dbReference type="InterPro" id="IPR058163">
    <property type="entry name" value="LysR-type_TF_proteobact-type"/>
</dbReference>
<comment type="caution">
    <text evidence="7">The sequence shown here is derived from an EMBL/GenBank/DDBJ whole genome shotgun (WGS) entry which is preliminary data.</text>
</comment>
<dbReference type="PANTHER" id="PTHR30537:SF5">
    <property type="entry name" value="HTH-TYPE TRANSCRIPTIONAL ACTIVATOR TTDR-RELATED"/>
    <property type="match status" value="1"/>
</dbReference>
<dbReference type="RefSeq" id="WP_238287893.1">
    <property type="nucleotide sequence ID" value="NZ_BPQS01000011.1"/>
</dbReference>
<dbReference type="Gene3D" id="1.10.10.10">
    <property type="entry name" value="Winged helix-like DNA-binding domain superfamily/Winged helix DNA-binding domain"/>
    <property type="match status" value="1"/>
</dbReference>
<feature type="region of interest" description="Disordered" evidence="5">
    <location>
        <begin position="300"/>
        <end position="332"/>
    </location>
</feature>
<dbReference type="PANTHER" id="PTHR30537">
    <property type="entry name" value="HTH-TYPE TRANSCRIPTIONAL REGULATOR"/>
    <property type="match status" value="1"/>
</dbReference>
<dbReference type="Proteomes" id="UP001244297">
    <property type="component" value="Unassembled WGS sequence"/>
</dbReference>
<dbReference type="Pfam" id="PF03466">
    <property type="entry name" value="LysR_substrate"/>
    <property type="match status" value="1"/>
</dbReference>
<name>A0ABT8AVX4_9HYPH</name>
<dbReference type="SUPFAM" id="SSF46785">
    <property type="entry name" value="Winged helix' DNA-binding domain"/>
    <property type="match status" value="1"/>
</dbReference>
<protein>
    <submittedName>
        <fullName evidence="7">LysR family transcriptional regulator</fullName>
    </submittedName>
</protein>
<evidence type="ECO:0000256" key="4">
    <source>
        <dbReference type="ARBA" id="ARBA00023163"/>
    </source>
</evidence>
<dbReference type="PRINTS" id="PR00039">
    <property type="entry name" value="HTHLYSR"/>
</dbReference>
<keyword evidence="4" id="KW-0804">Transcription</keyword>
<keyword evidence="2" id="KW-0805">Transcription regulation</keyword>
<evidence type="ECO:0000256" key="2">
    <source>
        <dbReference type="ARBA" id="ARBA00023015"/>
    </source>
</evidence>
<sequence length="332" mass="34992">MRLPDFEAWAVFAKVVETGSFGRAAAELALSKGTVSKAVARLEARIGARLFNRTSRKLALTEAGQAAKDGAARILAEGEAAEALAMAGSAEPRGLVRLAVPMTFGVMHVAPLLPDFLARHPSVAVDLHLSDAVVDLVGGGFDIGLRIAALPDSSLRARRLCAIRRSLVATPDYLDRHGRPTHPDDLARHTCLGYAYLPSPDRWRFIDAAGVEAVVQPAGQLRANNAEALAPALRAGLGLALQPDFMIWDDLETGRLERALPGWSPPPIALHLVTPHGDPRPARVTALIGYLGQALARAPWAGPNHPAERSDALAAHGTGRGSVDPAGSAPTL</sequence>
<keyword evidence="8" id="KW-1185">Reference proteome</keyword>
<evidence type="ECO:0000256" key="5">
    <source>
        <dbReference type="SAM" id="MobiDB-lite"/>
    </source>
</evidence>
<dbReference type="PROSITE" id="PS50931">
    <property type="entry name" value="HTH_LYSR"/>
    <property type="match status" value="1"/>
</dbReference>
<dbReference type="InterPro" id="IPR000847">
    <property type="entry name" value="LysR_HTH_N"/>
</dbReference>
<proteinExistence type="inferred from homology"/>
<dbReference type="SUPFAM" id="SSF53850">
    <property type="entry name" value="Periplasmic binding protein-like II"/>
    <property type="match status" value="1"/>
</dbReference>
<comment type="similarity">
    <text evidence="1">Belongs to the LysR transcriptional regulatory family.</text>
</comment>
<evidence type="ECO:0000259" key="6">
    <source>
        <dbReference type="PROSITE" id="PS50931"/>
    </source>
</evidence>
<dbReference type="Gene3D" id="3.40.190.290">
    <property type="match status" value="1"/>
</dbReference>
<evidence type="ECO:0000256" key="1">
    <source>
        <dbReference type="ARBA" id="ARBA00009437"/>
    </source>
</evidence>
<evidence type="ECO:0000256" key="3">
    <source>
        <dbReference type="ARBA" id="ARBA00023125"/>
    </source>
</evidence>
<dbReference type="InterPro" id="IPR005119">
    <property type="entry name" value="LysR_subst-bd"/>
</dbReference>